<dbReference type="InParanoid" id="A0A0D2ACY1"/>
<keyword evidence="5" id="KW-0648">Protein biosynthesis</keyword>
<evidence type="ECO:0000256" key="7">
    <source>
        <dbReference type="ARBA" id="ARBA00044229"/>
    </source>
</evidence>
<evidence type="ECO:0000256" key="8">
    <source>
        <dbReference type="ARBA" id="ARBA00046432"/>
    </source>
</evidence>
<gene>
    <name evidence="10" type="ORF">PV09_03967</name>
</gene>
<dbReference type="HOGENOM" id="CLU_016743_1_0_1"/>
<dbReference type="InterPro" id="IPR051960">
    <property type="entry name" value="eIF2B_gamma"/>
</dbReference>
<dbReference type="GO" id="GO:0005851">
    <property type="term" value="C:eukaryotic translation initiation factor 2B complex"/>
    <property type="evidence" value="ECO:0007669"/>
    <property type="project" value="TreeGrafter"/>
</dbReference>
<keyword evidence="4" id="KW-0396">Initiation factor</keyword>
<proteinExistence type="inferred from homology"/>
<dbReference type="Proteomes" id="UP000053259">
    <property type="component" value="Unassembled WGS sequence"/>
</dbReference>
<dbReference type="OrthoDB" id="10250549at2759"/>
<evidence type="ECO:0000313" key="11">
    <source>
        <dbReference type="Proteomes" id="UP000053259"/>
    </source>
</evidence>
<dbReference type="GO" id="GO:0002183">
    <property type="term" value="P:cytoplasmic translational initiation"/>
    <property type="evidence" value="ECO:0007669"/>
    <property type="project" value="TreeGrafter"/>
</dbReference>
<dbReference type="Pfam" id="PF25084">
    <property type="entry name" value="LbH_EIF2B"/>
    <property type="match status" value="1"/>
</dbReference>
<keyword evidence="11" id="KW-1185">Reference proteome</keyword>
<dbReference type="InterPro" id="IPR029044">
    <property type="entry name" value="Nucleotide-diphossugar_trans"/>
</dbReference>
<evidence type="ECO:0000256" key="6">
    <source>
        <dbReference type="ARBA" id="ARBA00044196"/>
    </source>
</evidence>
<dbReference type="PANTHER" id="PTHR45989:SF1">
    <property type="entry name" value="TRANSLATION INITIATION FACTOR EIF-2B SUBUNIT GAMMA"/>
    <property type="match status" value="1"/>
</dbReference>
<dbReference type="AlphaFoldDB" id="A0A0D2ACY1"/>
<evidence type="ECO:0000259" key="9">
    <source>
        <dbReference type="Pfam" id="PF25084"/>
    </source>
</evidence>
<dbReference type="EMBL" id="KN847539">
    <property type="protein sequence ID" value="KIW04778.1"/>
    <property type="molecule type" value="Genomic_DNA"/>
</dbReference>
<comment type="subunit">
    <text evidence="8">Component of the translation initiation factor 2B (eIF2B) complex which is a heterodecamer of two sets of five different subunits: alpha, beta, gamma, delta and epsilon. Subunits alpha, beta and delta comprise a regulatory subcomplex and subunits epsilon and gamma comprise a catalytic subcomplex. Within the complex, the hexameric regulatory complex resides at the center, with the two heterodimeric catalytic subcomplexes bound on opposite sides.</text>
</comment>
<dbReference type="PANTHER" id="PTHR45989">
    <property type="entry name" value="TRANSLATION INITIATION FACTOR EIF-2B SUBUNIT GAMMA"/>
    <property type="match status" value="1"/>
</dbReference>
<dbReference type="Gene3D" id="2.160.10.10">
    <property type="entry name" value="Hexapeptide repeat proteins"/>
    <property type="match status" value="1"/>
</dbReference>
<comment type="similarity">
    <text evidence="2">Belongs to the eIF-2B gamma/epsilon subunits family.</text>
</comment>
<dbReference type="Gene3D" id="3.90.550.10">
    <property type="entry name" value="Spore Coat Polysaccharide Biosynthesis Protein SpsA, Chain A"/>
    <property type="match status" value="1"/>
</dbReference>
<dbReference type="GO" id="GO:0005829">
    <property type="term" value="C:cytosol"/>
    <property type="evidence" value="ECO:0007669"/>
    <property type="project" value="UniProtKB-SubCell"/>
</dbReference>
<dbReference type="InterPro" id="IPR056764">
    <property type="entry name" value="LbH_EIF2B3/5"/>
</dbReference>
<name>A0A0D2ACY1_9PEZI</name>
<dbReference type="VEuPathDB" id="FungiDB:PV09_03967"/>
<evidence type="ECO:0000256" key="4">
    <source>
        <dbReference type="ARBA" id="ARBA00022540"/>
    </source>
</evidence>
<evidence type="ECO:0000256" key="3">
    <source>
        <dbReference type="ARBA" id="ARBA00022490"/>
    </source>
</evidence>
<dbReference type="SUPFAM" id="SSF53448">
    <property type="entry name" value="Nucleotide-diphospho-sugar transferases"/>
    <property type="match status" value="1"/>
</dbReference>
<dbReference type="RefSeq" id="XP_016214647.1">
    <property type="nucleotide sequence ID" value="XM_016357243.1"/>
</dbReference>
<comment type="subcellular location">
    <subcellularLocation>
        <location evidence="1">Cytoplasm</location>
        <location evidence="1">Cytosol</location>
    </subcellularLocation>
</comment>
<protein>
    <recommendedName>
        <fullName evidence="6">Translation initiation factor eIF2B subunit gamma</fullName>
    </recommendedName>
    <alternativeName>
        <fullName evidence="7">eIF2B GDP-GTP exchange factor subunit gamma</fullName>
    </alternativeName>
</protein>
<reference evidence="10 11" key="1">
    <citation type="submission" date="2015-01" db="EMBL/GenBank/DDBJ databases">
        <title>The Genome Sequence of Ochroconis gallopava CBS43764.</title>
        <authorList>
            <consortium name="The Broad Institute Genomics Platform"/>
            <person name="Cuomo C."/>
            <person name="de Hoog S."/>
            <person name="Gorbushina A."/>
            <person name="Stielow B."/>
            <person name="Teixiera M."/>
            <person name="Abouelleil A."/>
            <person name="Chapman S.B."/>
            <person name="Priest M."/>
            <person name="Young S.K."/>
            <person name="Wortman J."/>
            <person name="Nusbaum C."/>
            <person name="Birren B."/>
        </authorList>
    </citation>
    <scope>NUCLEOTIDE SEQUENCE [LARGE SCALE GENOMIC DNA]</scope>
    <source>
        <strain evidence="10 11">CBS 43764</strain>
    </source>
</reference>
<dbReference type="STRING" id="253628.A0A0D2ACY1"/>
<evidence type="ECO:0000256" key="1">
    <source>
        <dbReference type="ARBA" id="ARBA00004514"/>
    </source>
</evidence>
<sequence length="572" mass="62049">MPHATLPSPGFQALILCGPGASLDTFTSNLEEFPKALVPIANRPMVWYPIEWCSRMGVTDITLITPPAAQKATQAVLDLNPNFTSLPRVEICSPAGLTENTGTAEIFRLKEVQDIITRDFIVLPCDLVCELDGLSLLEEWMVLEGGLGAATGGLSPHGREMPMGVGGEKRGRRGGLSVWYETKVDGNMKKEETDFLASTPLPKAKVPPPQGSIRKDISQVVLTMPTDTLKDIQEAKEGNFALRHSLLKKFGRLKLHTTTRDAHVYLFPYWVLQMLKKNETFDSLSEDALGWWAKACWQDGLGDKLGLRDVLQPSNTTDMQLSTGELNPLLDEVDLSTYITTTTTPTTEADTVRTVSLASRVQNPSFPTESSSTIFESKPRLVIPPLLAYVQPSSANEPLIRRVDTEDQLLNVSLRLARLPALDDKTVAAHSPYSFDSKIHPQITIPKQSHIDTATTLIAANTTLSERVAIKESVVGANCSIGMGSKLTRCLLMDGVVIGDFCSLTGCIIGPRAKITGGPKEDRNKTDLKNVKVMGGMVVEWGTVAEGRVIGGGDLLDEEGLDGISGAEGDDD</sequence>
<feature type="domain" description="EIF2B subunit epsilon/gamma LbH" evidence="9">
    <location>
        <begin position="442"/>
        <end position="517"/>
    </location>
</feature>
<dbReference type="GeneID" id="27311940"/>
<accession>A0A0D2ACY1</accession>
<organism evidence="10 11">
    <name type="scientific">Verruconis gallopava</name>
    <dbReference type="NCBI Taxonomy" id="253628"/>
    <lineage>
        <taxon>Eukaryota</taxon>
        <taxon>Fungi</taxon>
        <taxon>Dikarya</taxon>
        <taxon>Ascomycota</taxon>
        <taxon>Pezizomycotina</taxon>
        <taxon>Dothideomycetes</taxon>
        <taxon>Pleosporomycetidae</taxon>
        <taxon>Venturiales</taxon>
        <taxon>Sympoventuriaceae</taxon>
        <taxon>Verruconis</taxon>
    </lineage>
</organism>
<evidence type="ECO:0000256" key="2">
    <source>
        <dbReference type="ARBA" id="ARBA00007878"/>
    </source>
</evidence>
<dbReference type="GO" id="GO:0003743">
    <property type="term" value="F:translation initiation factor activity"/>
    <property type="evidence" value="ECO:0007669"/>
    <property type="project" value="UniProtKB-KW"/>
</dbReference>
<evidence type="ECO:0000313" key="10">
    <source>
        <dbReference type="EMBL" id="KIW04778.1"/>
    </source>
</evidence>
<evidence type="ECO:0000256" key="5">
    <source>
        <dbReference type="ARBA" id="ARBA00022917"/>
    </source>
</evidence>
<dbReference type="GO" id="GO:0005085">
    <property type="term" value="F:guanyl-nucleotide exchange factor activity"/>
    <property type="evidence" value="ECO:0007669"/>
    <property type="project" value="TreeGrafter"/>
</dbReference>
<keyword evidence="3" id="KW-0963">Cytoplasm</keyword>